<dbReference type="Pfam" id="PF00746">
    <property type="entry name" value="Gram_pos_anchor"/>
    <property type="match status" value="1"/>
</dbReference>
<dbReference type="PROSITE" id="PS50847">
    <property type="entry name" value="GRAM_POS_ANCHORING"/>
    <property type="match status" value="1"/>
</dbReference>
<gene>
    <name evidence="8" type="ORF">PCORN_17484</name>
</gene>
<keyword evidence="5" id="KW-0572">Peptidoglycan-anchor</keyword>
<evidence type="ECO:0000256" key="6">
    <source>
        <dbReference type="SAM" id="Phobius"/>
    </source>
</evidence>
<keyword evidence="9" id="KW-1185">Reference proteome</keyword>
<dbReference type="EMBL" id="AODE01000042">
    <property type="protein sequence ID" value="EUJ25454.1"/>
    <property type="molecule type" value="Genomic_DNA"/>
</dbReference>
<proteinExistence type="predicted"/>
<evidence type="ECO:0000256" key="4">
    <source>
        <dbReference type="ARBA" id="ARBA00022729"/>
    </source>
</evidence>
<dbReference type="RefSeq" id="WP_159102619.1">
    <property type="nucleotide sequence ID" value="NZ_AODE01000042.1"/>
</dbReference>
<evidence type="ECO:0000259" key="7">
    <source>
        <dbReference type="PROSITE" id="PS50847"/>
    </source>
</evidence>
<keyword evidence="6" id="KW-1133">Transmembrane helix</keyword>
<feature type="domain" description="Gram-positive cocci surface proteins LPxTG" evidence="7">
    <location>
        <begin position="10"/>
        <end position="41"/>
    </location>
</feature>
<accession>W7BEA5</accession>
<keyword evidence="2" id="KW-0134">Cell wall</keyword>
<keyword evidence="3" id="KW-0964">Secreted</keyword>
<dbReference type="AlphaFoldDB" id="W7BEA5"/>
<comment type="subcellular location">
    <subcellularLocation>
        <location evidence="1">Secreted</location>
        <location evidence="1">Cell wall</location>
        <topology evidence="1">Peptidoglycan-anchor</topology>
    </subcellularLocation>
</comment>
<organism evidence="8 9">
    <name type="scientific">Listeria cornellensis FSL F6-0969</name>
    <dbReference type="NCBI Taxonomy" id="1265820"/>
    <lineage>
        <taxon>Bacteria</taxon>
        <taxon>Bacillati</taxon>
        <taxon>Bacillota</taxon>
        <taxon>Bacilli</taxon>
        <taxon>Bacillales</taxon>
        <taxon>Listeriaceae</taxon>
        <taxon>Listeria</taxon>
    </lineage>
</organism>
<evidence type="ECO:0000313" key="9">
    <source>
        <dbReference type="Proteomes" id="UP000019254"/>
    </source>
</evidence>
<evidence type="ECO:0000256" key="5">
    <source>
        <dbReference type="ARBA" id="ARBA00023088"/>
    </source>
</evidence>
<name>W7BEA5_9LIST</name>
<protein>
    <recommendedName>
        <fullName evidence="7">Gram-positive cocci surface proteins LPxTG domain-containing protein</fullName>
    </recommendedName>
</protein>
<evidence type="ECO:0000256" key="2">
    <source>
        <dbReference type="ARBA" id="ARBA00022512"/>
    </source>
</evidence>
<sequence>MEAKPEVKKIPKTGDSDARASVLFGMGLVTLGLAILIRRKE</sequence>
<keyword evidence="4" id="KW-0732">Signal</keyword>
<evidence type="ECO:0000256" key="3">
    <source>
        <dbReference type="ARBA" id="ARBA00022525"/>
    </source>
</evidence>
<keyword evidence="6" id="KW-0472">Membrane</keyword>
<comment type="caution">
    <text evidence="8">The sequence shown here is derived from an EMBL/GenBank/DDBJ whole genome shotgun (WGS) entry which is preliminary data.</text>
</comment>
<keyword evidence="6" id="KW-0812">Transmembrane</keyword>
<dbReference type="InterPro" id="IPR019931">
    <property type="entry name" value="LPXTG_anchor"/>
</dbReference>
<evidence type="ECO:0000256" key="1">
    <source>
        <dbReference type="ARBA" id="ARBA00004168"/>
    </source>
</evidence>
<reference evidence="8 9" key="1">
    <citation type="journal article" date="2014" name="Int. J. Syst. Evol. Microbiol.">
        <title>Listeria floridensis sp. nov., Listeria aquatica sp. nov., Listeria cornellensis sp. nov., Listeria riparia sp. nov. and Listeria grandensis sp. nov., from agricultural and natural environments.</title>
        <authorList>
            <person name="den Bakker H.C."/>
            <person name="Warchocki S."/>
            <person name="Wright E.M."/>
            <person name="Allred A.F."/>
            <person name="Ahlstrom C."/>
            <person name="Manuel C.S."/>
            <person name="Stasiewicz M.J."/>
            <person name="Burrell A."/>
            <person name="Roof S."/>
            <person name="Strawn L."/>
            <person name="Fortes E.D."/>
            <person name="Nightingale K.K."/>
            <person name="Kephart D."/>
            <person name="Wiedmann M."/>
        </authorList>
    </citation>
    <scope>NUCLEOTIDE SEQUENCE [LARGE SCALE GENOMIC DNA]</scope>
    <source>
        <strain evidence="9">FSL F6-969</strain>
    </source>
</reference>
<dbReference type="PATRIC" id="fig|1265820.5.peg.3448"/>
<evidence type="ECO:0000313" key="8">
    <source>
        <dbReference type="EMBL" id="EUJ25454.1"/>
    </source>
</evidence>
<feature type="transmembrane region" description="Helical" evidence="6">
    <location>
        <begin position="20"/>
        <end position="37"/>
    </location>
</feature>
<dbReference type="Proteomes" id="UP000019254">
    <property type="component" value="Unassembled WGS sequence"/>
</dbReference>
<dbReference type="NCBIfam" id="TIGR01167">
    <property type="entry name" value="LPXTG_anchor"/>
    <property type="match status" value="1"/>
</dbReference>